<gene>
    <name evidence="2" type="ORF">R3P38DRAFT_2797481</name>
</gene>
<evidence type="ECO:0000256" key="1">
    <source>
        <dbReference type="SAM" id="MobiDB-lite"/>
    </source>
</evidence>
<protein>
    <submittedName>
        <fullName evidence="2">Uncharacterized protein</fullName>
    </submittedName>
</protein>
<accession>A0AAW0A277</accession>
<reference evidence="2 3" key="1">
    <citation type="journal article" date="2024" name="J Genomics">
        <title>Draft genome sequencing and assembly of Favolaschia claudopus CIRM-BRFM 2984 isolated from oak limbs.</title>
        <authorList>
            <person name="Navarro D."/>
            <person name="Drula E."/>
            <person name="Chaduli D."/>
            <person name="Cazenave R."/>
            <person name="Ahrendt S."/>
            <person name="Wang J."/>
            <person name="Lipzen A."/>
            <person name="Daum C."/>
            <person name="Barry K."/>
            <person name="Grigoriev I.V."/>
            <person name="Favel A."/>
            <person name="Rosso M.N."/>
            <person name="Martin F."/>
        </authorList>
    </citation>
    <scope>NUCLEOTIDE SEQUENCE [LARGE SCALE GENOMIC DNA]</scope>
    <source>
        <strain evidence="2 3">CIRM-BRFM 2984</strain>
    </source>
</reference>
<dbReference type="AlphaFoldDB" id="A0AAW0A277"/>
<comment type="caution">
    <text evidence="2">The sequence shown here is derived from an EMBL/GenBank/DDBJ whole genome shotgun (WGS) entry which is preliminary data.</text>
</comment>
<dbReference type="EMBL" id="JAWWNJ010000089">
    <property type="protein sequence ID" value="KAK7000213.1"/>
    <property type="molecule type" value="Genomic_DNA"/>
</dbReference>
<sequence length="210" mass="23290">MSSNGNHSVNEEVKNMNDAHYPESEWAASNFLTGPLREMPAGTRHDSLQPNPWIAQPLESLDATLTGLRTKLHNLRTNDNPVEGMESTMRELFATIRANKVDHYLEDAPALEDNSSSVAVDDHASIAASDGSEEPDRAHVDDTTSADTTSADTSSADTTSALERQFIEEMAEIDATERAWMRLMAALRKIESLKREKDTRSQLQDVLHEL</sequence>
<organism evidence="2 3">
    <name type="scientific">Favolaschia claudopus</name>
    <dbReference type="NCBI Taxonomy" id="2862362"/>
    <lineage>
        <taxon>Eukaryota</taxon>
        <taxon>Fungi</taxon>
        <taxon>Dikarya</taxon>
        <taxon>Basidiomycota</taxon>
        <taxon>Agaricomycotina</taxon>
        <taxon>Agaricomycetes</taxon>
        <taxon>Agaricomycetidae</taxon>
        <taxon>Agaricales</taxon>
        <taxon>Marasmiineae</taxon>
        <taxon>Mycenaceae</taxon>
        <taxon>Favolaschia</taxon>
    </lineage>
</organism>
<feature type="compositionally biased region" description="Low complexity" evidence="1">
    <location>
        <begin position="143"/>
        <end position="159"/>
    </location>
</feature>
<proteinExistence type="predicted"/>
<name>A0AAW0A277_9AGAR</name>
<evidence type="ECO:0000313" key="2">
    <source>
        <dbReference type="EMBL" id="KAK7000213.1"/>
    </source>
</evidence>
<evidence type="ECO:0000313" key="3">
    <source>
        <dbReference type="Proteomes" id="UP001362999"/>
    </source>
</evidence>
<feature type="region of interest" description="Disordered" evidence="1">
    <location>
        <begin position="126"/>
        <end position="159"/>
    </location>
</feature>
<dbReference type="Proteomes" id="UP001362999">
    <property type="component" value="Unassembled WGS sequence"/>
</dbReference>
<keyword evidence="3" id="KW-1185">Reference proteome</keyword>